<evidence type="ECO:0000256" key="3">
    <source>
        <dbReference type="ARBA" id="ARBA00022679"/>
    </source>
</evidence>
<comment type="catalytic activity">
    <reaction evidence="8">
        <text>L-seryl-[protein] + ATP = O-phospho-L-seryl-[protein] + ADP + H(+)</text>
        <dbReference type="Rhea" id="RHEA:17989"/>
        <dbReference type="Rhea" id="RHEA-COMP:9863"/>
        <dbReference type="Rhea" id="RHEA-COMP:11604"/>
        <dbReference type="ChEBI" id="CHEBI:15378"/>
        <dbReference type="ChEBI" id="CHEBI:29999"/>
        <dbReference type="ChEBI" id="CHEBI:30616"/>
        <dbReference type="ChEBI" id="CHEBI:83421"/>
        <dbReference type="ChEBI" id="CHEBI:456216"/>
        <dbReference type="EC" id="2.7.11.1"/>
    </reaction>
</comment>
<feature type="binding site" evidence="9">
    <location>
        <position position="64"/>
    </location>
    <ligand>
        <name>ATP</name>
        <dbReference type="ChEBI" id="CHEBI:30616"/>
    </ligand>
</feature>
<evidence type="ECO:0000256" key="8">
    <source>
        <dbReference type="ARBA" id="ARBA00048679"/>
    </source>
</evidence>
<proteinExistence type="predicted"/>
<dbReference type="PROSITE" id="PS00107">
    <property type="entry name" value="PROTEIN_KINASE_ATP"/>
    <property type="match status" value="1"/>
</dbReference>
<comment type="caution">
    <text evidence="13">The sequence shown here is derived from an EMBL/GenBank/DDBJ whole genome shotgun (WGS) entry which is preliminary data.</text>
</comment>
<dbReference type="PROSITE" id="PS50011">
    <property type="entry name" value="PROTEIN_KINASE_DOM"/>
    <property type="match status" value="1"/>
</dbReference>
<dbReference type="Proteomes" id="UP000315868">
    <property type="component" value="Unassembled WGS sequence"/>
</dbReference>
<dbReference type="InterPro" id="IPR011009">
    <property type="entry name" value="Kinase-like_dom_sf"/>
</dbReference>
<feature type="compositionally biased region" description="Polar residues" evidence="10">
    <location>
        <begin position="293"/>
        <end position="303"/>
    </location>
</feature>
<feature type="domain" description="Protein kinase" evidence="12">
    <location>
        <begin position="33"/>
        <end position="291"/>
    </location>
</feature>
<dbReference type="Gene3D" id="1.25.40.620">
    <property type="match status" value="1"/>
</dbReference>
<evidence type="ECO:0000256" key="1">
    <source>
        <dbReference type="ARBA" id="ARBA00012513"/>
    </source>
</evidence>
<dbReference type="InterPro" id="IPR008629">
    <property type="entry name" value="GUN4-like"/>
</dbReference>
<dbReference type="InterPro" id="IPR000719">
    <property type="entry name" value="Prot_kinase_dom"/>
</dbReference>
<evidence type="ECO:0000256" key="4">
    <source>
        <dbReference type="ARBA" id="ARBA00022741"/>
    </source>
</evidence>
<comment type="catalytic activity">
    <reaction evidence="7">
        <text>L-threonyl-[protein] + ATP = O-phospho-L-threonyl-[protein] + ADP + H(+)</text>
        <dbReference type="Rhea" id="RHEA:46608"/>
        <dbReference type="Rhea" id="RHEA-COMP:11060"/>
        <dbReference type="Rhea" id="RHEA-COMP:11605"/>
        <dbReference type="ChEBI" id="CHEBI:15378"/>
        <dbReference type="ChEBI" id="CHEBI:30013"/>
        <dbReference type="ChEBI" id="CHEBI:30616"/>
        <dbReference type="ChEBI" id="CHEBI:61977"/>
        <dbReference type="ChEBI" id="CHEBI:456216"/>
        <dbReference type="EC" id="2.7.11.1"/>
    </reaction>
</comment>
<sequence>MSLCLNPNCFAVNPDGNKFCEKCCSKLFLQERYQAIKLIGQGGFGRTFKAIDYSKPSRPYCVIKQFFPSAQGTDTIEKASELFEKEAIQLEKLGKHPQIPELFAYLNHDDDRQYLVQEYIEGQNLEQELKSQGVFNEAKIKALLTDILPVLDFIHSQGVVHRDIKPENIIRRNSDKKAVLVDFGASRVVTPLNRSVTGTVIGSAEYVAPEQANGKPNNPSDLYSLGVTCIYLLTQISPFDLFDTSDHEWIWRQFLVNNNVRDDLGRILDKMIEFGTRKRYQSARDILQDLTGQSPATSIQSPATPRYSPTPATPVIQTPPPPKVAANIALKSARGVNYSRLQQLLAARKWKEADQETAKVMCQVAGRKSQGWLHIEDIDNFPCEDLRTIDQLWLHYSNGKFGFSVQKEIYESLGGTRQYDERDWKNNREMWEKFGARVGWRKGGSWLKDSKLTFNLELAPQAHLPGWGVWYCRNVVLSGFVWVISFGILWLLEIIDERNDRDLAVGTWVIGGRNRLFSRAKTCNL</sequence>
<evidence type="ECO:0000256" key="5">
    <source>
        <dbReference type="ARBA" id="ARBA00022777"/>
    </source>
</evidence>
<dbReference type="CDD" id="cd16383">
    <property type="entry name" value="GUN4"/>
    <property type="match status" value="1"/>
</dbReference>
<dbReference type="Pfam" id="PF05419">
    <property type="entry name" value="GUN4"/>
    <property type="match status" value="1"/>
</dbReference>
<dbReference type="SMART" id="SM00220">
    <property type="entry name" value="S_TKc"/>
    <property type="match status" value="1"/>
</dbReference>
<dbReference type="AlphaFoldDB" id="A0A552KLC1"/>
<evidence type="ECO:0000259" key="12">
    <source>
        <dbReference type="PROSITE" id="PS50011"/>
    </source>
</evidence>
<keyword evidence="3" id="KW-0808">Transferase</keyword>
<evidence type="ECO:0000313" key="14">
    <source>
        <dbReference type="Proteomes" id="UP000315868"/>
    </source>
</evidence>
<dbReference type="Gene3D" id="3.30.200.20">
    <property type="entry name" value="Phosphorylase Kinase, domain 1"/>
    <property type="match status" value="1"/>
</dbReference>
<dbReference type="Gene3D" id="1.10.510.10">
    <property type="entry name" value="Transferase(Phosphotransferase) domain 1"/>
    <property type="match status" value="1"/>
</dbReference>
<organism evidence="13 14">
    <name type="scientific">Microcystis flos-aquae Mf_QC_C_20070823_S10D</name>
    <dbReference type="NCBI Taxonomy" id="2486236"/>
    <lineage>
        <taxon>Bacteria</taxon>
        <taxon>Bacillati</taxon>
        <taxon>Cyanobacteriota</taxon>
        <taxon>Cyanophyceae</taxon>
        <taxon>Oscillatoriophycideae</taxon>
        <taxon>Chroococcales</taxon>
        <taxon>Microcystaceae</taxon>
        <taxon>Microcystis</taxon>
    </lineage>
</organism>
<keyword evidence="11" id="KW-0812">Transmembrane</keyword>
<dbReference type="InterPro" id="IPR037215">
    <property type="entry name" value="GUN4-like_sf"/>
</dbReference>
<evidence type="ECO:0000313" key="13">
    <source>
        <dbReference type="EMBL" id="TRV08770.1"/>
    </source>
</evidence>
<dbReference type="SUPFAM" id="SSF140869">
    <property type="entry name" value="GUN4-like"/>
    <property type="match status" value="1"/>
</dbReference>
<feature type="region of interest" description="Disordered" evidence="10">
    <location>
        <begin position="293"/>
        <end position="320"/>
    </location>
</feature>
<accession>A0A552KLC1</accession>
<dbReference type="GO" id="GO:0004674">
    <property type="term" value="F:protein serine/threonine kinase activity"/>
    <property type="evidence" value="ECO:0007669"/>
    <property type="project" value="UniProtKB-KW"/>
</dbReference>
<evidence type="ECO:0000256" key="7">
    <source>
        <dbReference type="ARBA" id="ARBA00047899"/>
    </source>
</evidence>
<name>A0A552KLC1_9CHRO</name>
<evidence type="ECO:0000256" key="2">
    <source>
        <dbReference type="ARBA" id="ARBA00022527"/>
    </source>
</evidence>
<dbReference type="PANTHER" id="PTHR24363">
    <property type="entry name" value="SERINE/THREONINE PROTEIN KINASE"/>
    <property type="match status" value="1"/>
</dbReference>
<evidence type="ECO:0000256" key="6">
    <source>
        <dbReference type="ARBA" id="ARBA00022840"/>
    </source>
</evidence>
<evidence type="ECO:0000256" key="10">
    <source>
        <dbReference type="SAM" id="MobiDB-lite"/>
    </source>
</evidence>
<evidence type="ECO:0000256" key="9">
    <source>
        <dbReference type="PROSITE-ProRule" id="PRU10141"/>
    </source>
</evidence>
<keyword evidence="5 13" id="KW-0418">Kinase</keyword>
<dbReference type="CDD" id="cd14014">
    <property type="entry name" value="STKc_PknB_like"/>
    <property type="match status" value="1"/>
</dbReference>
<dbReference type="EMBL" id="SFAM01000156">
    <property type="protein sequence ID" value="TRV08770.1"/>
    <property type="molecule type" value="Genomic_DNA"/>
</dbReference>
<keyword evidence="11" id="KW-0472">Membrane</keyword>
<keyword evidence="11" id="KW-1133">Transmembrane helix</keyword>
<keyword evidence="6 9" id="KW-0067">ATP-binding</keyword>
<keyword evidence="2" id="KW-0723">Serine/threonine-protein kinase</keyword>
<dbReference type="GO" id="GO:0005524">
    <property type="term" value="F:ATP binding"/>
    <property type="evidence" value="ECO:0007669"/>
    <property type="project" value="UniProtKB-UniRule"/>
</dbReference>
<dbReference type="InterPro" id="IPR017441">
    <property type="entry name" value="Protein_kinase_ATP_BS"/>
</dbReference>
<dbReference type="PANTHER" id="PTHR24363:SF0">
    <property type="entry name" value="SERINE_THREONINE KINASE LIKE DOMAIN CONTAINING 1"/>
    <property type="match status" value="1"/>
</dbReference>
<keyword evidence="4 9" id="KW-0547">Nucleotide-binding</keyword>
<evidence type="ECO:0000256" key="11">
    <source>
        <dbReference type="SAM" id="Phobius"/>
    </source>
</evidence>
<dbReference type="Pfam" id="PF00069">
    <property type="entry name" value="Pkinase"/>
    <property type="match status" value="1"/>
</dbReference>
<gene>
    <name evidence="13" type="ORF">EWV45_17085</name>
</gene>
<reference evidence="13 14" key="1">
    <citation type="submission" date="2019-01" db="EMBL/GenBank/DDBJ databases">
        <title>Coherence of Microcystis species and biogeography revealed through population genomics.</title>
        <authorList>
            <person name="Perez-Carrascal O.M."/>
            <person name="Terrat Y."/>
            <person name="Giani A."/>
            <person name="Fortin N."/>
            <person name="Tromas N."/>
            <person name="Shapiro B.J."/>
        </authorList>
    </citation>
    <scope>NUCLEOTIDE SEQUENCE [LARGE SCALE GENOMIC DNA]</scope>
    <source>
        <strain evidence="13">Mf_QC_C_20070823_S10D</strain>
    </source>
</reference>
<feature type="transmembrane region" description="Helical" evidence="11">
    <location>
        <begin position="475"/>
        <end position="492"/>
    </location>
</feature>
<protein>
    <recommendedName>
        <fullName evidence="1">non-specific serine/threonine protein kinase</fullName>
        <ecNumber evidence="1">2.7.11.1</ecNumber>
    </recommendedName>
</protein>
<dbReference type="EC" id="2.7.11.1" evidence="1"/>
<dbReference type="Gene3D" id="1.10.10.1770">
    <property type="entry name" value="Gun4-like"/>
    <property type="match status" value="1"/>
</dbReference>
<dbReference type="SUPFAM" id="SSF56112">
    <property type="entry name" value="Protein kinase-like (PK-like)"/>
    <property type="match status" value="1"/>
</dbReference>